<evidence type="ECO:0000313" key="2">
    <source>
        <dbReference type="EMBL" id="CAI5440795.1"/>
    </source>
</evidence>
<feature type="transmembrane region" description="Helical" evidence="1">
    <location>
        <begin position="21"/>
        <end position="42"/>
    </location>
</feature>
<feature type="transmembrane region" description="Helical" evidence="1">
    <location>
        <begin position="86"/>
        <end position="104"/>
    </location>
</feature>
<feature type="transmembrane region" description="Helical" evidence="1">
    <location>
        <begin position="110"/>
        <end position="127"/>
    </location>
</feature>
<reference evidence="2" key="1">
    <citation type="submission" date="2022-11" db="EMBL/GenBank/DDBJ databases">
        <authorList>
            <person name="Kikuchi T."/>
        </authorList>
    </citation>
    <scope>NUCLEOTIDE SEQUENCE</scope>
    <source>
        <strain evidence="2">PS1010</strain>
    </source>
</reference>
<protein>
    <submittedName>
        <fullName evidence="2">Uncharacterized protein</fullName>
    </submittedName>
</protein>
<gene>
    <name evidence="2" type="ORF">CAMP_LOCUS3432</name>
</gene>
<keyword evidence="3" id="KW-1185">Reference proteome</keyword>
<name>A0A9P1I964_9PELO</name>
<dbReference type="EMBL" id="CANHGI010000002">
    <property type="protein sequence ID" value="CAI5440795.1"/>
    <property type="molecule type" value="Genomic_DNA"/>
</dbReference>
<feature type="transmembrane region" description="Helical" evidence="1">
    <location>
        <begin position="54"/>
        <end position="74"/>
    </location>
</feature>
<keyword evidence="1" id="KW-0472">Membrane</keyword>
<accession>A0A9P1I964</accession>
<keyword evidence="1" id="KW-0812">Transmembrane</keyword>
<comment type="caution">
    <text evidence="2">The sequence shown here is derived from an EMBL/GenBank/DDBJ whole genome shotgun (WGS) entry which is preliminary data.</text>
</comment>
<evidence type="ECO:0000313" key="3">
    <source>
        <dbReference type="Proteomes" id="UP001152747"/>
    </source>
</evidence>
<evidence type="ECO:0000256" key="1">
    <source>
        <dbReference type="SAM" id="Phobius"/>
    </source>
</evidence>
<keyword evidence="1" id="KW-1133">Transmembrane helix</keyword>
<dbReference type="AlphaFoldDB" id="A0A9P1I964"/>
<dbReference type="OrthoDB" id="5871853at2759"/>
<sequence length="195" mass="22798">MSYNYNFMKIVEKNNQIMKTSVQYFIVTELLLNANVAYATYSEILDWEERTVRNLMYISSSIVMLVLTLCQIYFKGIRIVEGMLAFRALQIFAIFFITVTHEILLYPPTTILYFAIQFIYFFVSHFSKRMEFPGKIIRKVLMNSSKKANTSHFTSIANEVIRKSCKVDGEEDDDIFEYKTASEDELFSASSSFHH</sequence>
<proteinExistence type="predicted"/>
<dbReference type="Proteomes" id="UP001152747">
    <property type="component" value="Unassembled WGS sequence"/>
</dbReference>
<organism evidence="2 3">
    <name type="scientific">Caenorhabditis angaria</name>
    <dbReference type="NCBI Taxonomy" id="860376"/>
    <lineage>
        <taxon>Eukaryota</taxon>
        <taxon>Metazoa</taxon>
        <taxon>Ecdysozoa</taxon>
        <taxon>Nematoda</taxon>
        <taxon>Chromadorea</taxon>
        <taxon>Rhabditida</taxon>
        <taxon>Rhabditina</taxon>
        <taxon>Rhabditomorpha</taxon>
        <taxon>Rhabditoidea</taxon>
        <taxon>Rhabditidae</taxon>
        <taxon>Peloderinae</taxon>
        <taxon>Caenorhabditis</taxon>
    </lineage>
</organism>